<evidence type="ECO:0000259" key="2">
    <source>
        <dbReference type="Pfam" id="PF12172"/>
    </source>
</evidence>
<gene>
    <name evidence="3" type="ORF">S03H2_13651</name>
</gene>
<feature type="non-terminal residue" evidence="3">
    <location>
        <position position="1"/>
    </location>
</feature>
<comment type="caution">
    <text evidence="3">The sequence shown here is derived from an EMBL/GenBank/DDBJ whole genome shotgun (WGS) entry which is preliminary data.</text>
</comment>
<dbReference type="Gene3D" id="6.10.30.10">
    <property type="match status" value="1"/>
</dbReference>
<dbReference type="InterPro" id="IPR002878">
    <property type="entry name" value="ChsH2_C"/>
</dbReference>
<dbReference type="Pfam" id="PF12172">
    <property type="entry name" value="zf-ChsH2"/>
    <property type="match status" value="1"/>
</dbReference>
<dbReference type="AlphaFoldDB" id="X1H0N8"/>
<feature type="domain" description="ChsH2 rubredoxin-like zinc ribbon" evidence="2">
    <location>
        <begin position="48"/>
        <end position="79"/>
    </location>
</feature>
<name>X1H0N8_9ZZZZ</name>
<dbReference type="PANTHER" id="PTHR34075">
    <property type="entry name" value="BLR3430 PROTEIN"/>
    <property type="match status" value="1"/>
</dbReference>
<dbReference type="InterPro" id="IPR022002">
    <property type="entry name" value="ChsH2_Znr"/>
</dbReference>
<reference evidence="3" key="1">
    <citation type="journal article" date="2014" name="Front. Microbiol.">
        <title>High frequency of phylogenetically diverse reductive dehalogenase-homologous genes in deep subseafloor sedimentary metagenomes.</title>
        <authorList>
            <person name="Kawai M."/>
            <person name="Futagami T."/>
            <person name="Toyoda A."/>
            <person name="Takaki Y."/>
            <person name="Nishi S."/>
            <person name="Hori S."/>
            <person name="Arai W."/>
            <person name="Tsubouchi T."/>
            <person name="Morono Y."/>
            <person name="Uchiyama I."/>
            <person name="Ito T."/>
            <person name="Fujiyama A."/>
            <person name="Inagaki F."/>
            <person name="Takami H."/>
        </authorList>
    </citation>
    <scope>NUCLEOTIDE SEQUENCE</scope>
    <source>
        <strain evidence="3">Expedition CK06-06</strain>
    </source>
</reference>
<dbReference type="InterPro" id="IPR052513">
    <property type="entry name" value="Thioester_dehydratase-like"/>
</dbReference>
<accession>X1H0N8</accession>
<protein>
    <recommendedName>
        <fullName evidence="4">DUF35 domain-containing protein</fullName>
    </recommendedName>
</protein>
<dbReference type="EMBL" id="BARU01006926">
    <property type="protein sequence ID" value="GAH38843.1"/>
    <property type="molecule type" value="Genomic_DNA"/>
</dbReference>
<dbReference type="Pfam" id="PF01796">
    <property type="entry name" value="OB_ChsH2_C"/>
    <property type="match status" value="1"/>
</dbReference>
<sequence length="171" mass="19103">IMSDKISNYPGTSLSEKDIRDGKVLSLHDKMPADFAWDTGIAIGRYLAGLKEGVILGSSCVHCRKTVVPPRTVCEWCFRPMDDFVPLQDTGTVNTYSLCYVTWDVKRIKEPETPAVIDLDGASPLHGILHKLGDIDPQQISIGMRVQAVWKPENEREGAITDILYFKPIEE</sequence>
<evidence type="ECO:0000259" key="1">
    <source>
        <dbReference type="Pfam" id="PF01796"/>
    </source>
</evidence>
<feature type="domain" description="ChsH2 C-terminal OB-fold" evidence="1">
    <location>
        <begin position="85"/>
        <end position="151"/>
    </location>
</feature>
<dbReference type="SUPFAM" id="SSF50249">
    <property type="entry name" value="Nucleic acid-binding proteins"/>
    <property type="match status" value="1"/>
</dbReference>
<evidence type="ECO:0000313" key="3">
    <source>
        <dbReference type="EMBL" id="GAH38843.1"/>
    </source>
</evidence>
<dbReference type="PANTHER" id="PTHR34075:SF4">
    <property type="entry name" value="DUF35 DOMAIN-CONTAINING PROTEIN"/>
    <property type="match status" value="1"/>
</dbReference>
<proteinExistence type="predicted"/>
<organism evidence="3">
    <name type="scientific">marine sediment metagenome</name>
    <dbReference type="NCBI Taxonomy" id="412755"/>
    <lineage>
        <taxon>unclassified sequences</taxon>
        <taxon>metagenomes</taxon>
        <taxon>ecological metagenomes</taxon>
    </lineage>
</organism>
<evidence type="ECO:0008006" key="4">
    <source>
        <dbReference type="Google" id="ProtNLM"/>
    </source>
</evidence>
<dbReference type="InterPro" id="IPR012340">
    <property type="entry name" value="NA-bd_OB-fold"/>
</dbReference>